<reference evidence="1" key="1">
    <citation type="submission" date="2020-04" db="EMBL/GenBank/DDBJ databases">
        <authorList>
            <person name="Zhang T."/>
        </authorList>
    </citation>
    <scope>NUCLEOTIDE SEQUENCE</scope>
    <source>
        <strain evidence="1">HKST-UBA09</strain>
    </source>
</reference>
<gene>
    <name evidence="1" type="ORF">KC669_00050</name>
</gene>
<reference evidence="1" key="2">
    <citation type="journal article" date="2021" name="Microbiome">
        <title>Successional dynamics and alternative stable states in a saline activated sludge microbial community over 9 years.</title>
        <authorList>
            <person name="Wang Y."/>
            <person name="Ye J."/>
            <person name="Ju F."/>
            <person name="Liu L."/>
            <person name="Boyd J.A."/>
            <person name="Deng Y."/>
            <person name="Parks D.H."/>
            <person name="Jiang X."/>
            <person name="Yin X."/>
            <person name="Woodcroft B.J."/>
            <person name="Tyson G.W."/>
            <person name="Hugenholtz P."/>
            <person name="Polz M.F."/>
            <person name="Zhang T."/>
        </authorList>
    </citation>
    <scope>NUCLEOTIDE SEQUENCE</scope>
    <source>
        <strain evidence="1">HKST-UBA09</strain>
    </source>
</reference>
<evidence type="ECO:0000313" key="1">
    <source>
        <dbReference type="EMBL" id="MCA9386408.1"/>
    </source>
</evidence>
<accession>A0A955L9A4</accession>
<dbReference type="Proteomes" id="UP000714915">
    <property type="component" value="Unassembled WGS sequence"/>
</dbReference>
<name>A0A955L9A4_9BACT</name>
<evidence type="ECO:0000313" key="2">
    <source>
        <dbReference type="Proteomes" id="UP000714915"/>
    </source>
</evidence>
<organism evidence="1 2">
    <name type="scientific">Candidatus Dojkabacteria bacterium</name>
    <dbReference type="NCBI Taxonomy" id="2099670"/>
    <lineage>
        <taxon>Bacteria</taxon>
        <taxon>Candidatus Dojkabacteria</taxon>
    </lineage>
</organism>
<sequence length="158" mass="18117">MSLTKQDLQLIKEVVGEVFDEKFQPAFDIAFERSFQSAFDKAFNKAFGPAFDKAFDKAFDIAFDRAFDKRFKPAFEEAFDEKLTIIQSMISESAIAQTDIMFKYFASKDDLDIAVEKLTSTSLDSRVITLEKTVANHSYKLDVDPLPWIEEKLKSLKN</sequence>
<dbReference type="EMBL" id="JAGQLF010000001">
    <property type="protein sequence ID" value="MCA9386408.1"/>
    <property type="molecule type" value="Genomic_DNA"/>
</dbReference>
<dbReference type="AlphaFoldDB" id="A0A955L9A4"/>
<proteinExistence type="predicted"/>
<protein>
    <submittedName>
        <fullName evidence="1">Uncharacterized protein</fullName>
    </submittedName>
</protein>
<comment type="caution">
    <text evidence="1">The sequence shown here is derived from an EMBL/GenBank/DDBJ whole genome shotgun (WGS) entry which is preliminary data.</text>
</comment>